<evidence type="ECO:0000256" key="4">
    <source>
        <dbReference type="ARBA" id="ARBA00022989"/>
    </source>
</evidence>
<protein>
    <recommendedName>
        <fullName evidence="6">Copper transport protein</fullName>
    </recommendedName>
</protein>
<keyword evidence="6" id="KW-0186">Copper</keyword>
<evidence type="ECO:0000256" key="2">
    <source>
        <dbReference type="ARBA" id="ARBA00022692"/>
    </source>
</evidence>
<name>A0A9D4TWA4_CHLVU</name>
<accession>A0A9D4TWA4</accession>
<gene>
    <name evidence="7" type="ORF">D9Q98_002231</name>
</gene>
<keyword evidence="6" id="KW-0406">Ion transport</keyword>
<evidence type="ECO:0000256" key="1">
    <source>
        <dbReference type="ARBA" id="ARBA00006921"/>
    </source>
</evidence>
<evidence type="ECO:0000256" key="6">
    <source>
        <dbReference type="RuleBase" id="RU367022"/>
    </source>
</evidence>
<evidence type="ECO:0000256" key="5">
    <source>
        <dbReference type="ARBA" id="ARBA00023136"/>
    </source>
</evidence>
<dbReference type="Pfam" id="PF04145">
    <property type="entry name" value="Ctr"/>
    <property type="match status" value="1"/>
</dbReference>
<comment type="similarity">
    <text evidence="1 6">Belongs to the copper transporter (Ctr) (TC 1.A.56) family. SLC31A subfamily.</text>
</comment>
<dbReference type="Proteomes" id="UP001055712">
    <property type="component" value="Unassembled WGS sequence"/>
</dbReference>
<proteinExistence type="inferred from homology"/>
<keyword evidence="6" id="KW-0813">Transport</keyword>
<evidence type="ECO:0000313" key="7">
    <source>
        <dbReference type="EMBL" id="KAI3436176.1"/>
    </source>
</evidence>
<feature type="transmembrane region" description="Helical" evidence="6">
    <location>
        <begin position="240"/>
        <end position="257"/>
    </location>
</feature>
<evidence type="ECO:0000256" key="3">
    <source>
        <dbReference type="ARBA" id="ARBA00022796"/>
    </source>
</evidence>
<keyword evidence="2 6" id="KW-0812">Transmembrane</keyword>
<keyword evidence="3 6" id="KW-0187">Copper transport</keyword>
<dbReference type="PANTHER" id="PTHR12483:SF115">
    <property type="entry name" value="COPPER TRANSPORT PROTEIN"/>
    <property type="match status" value="1"/>
</dbReference>
<sequence>MVICSSHTAWAVLDGLSANMSDPCYTDPSAPDCATFERSAADWTDDLELLCQQMPFMVGCSMWKQCTGGQADADSPYCSLASLVADICVADQMNSMNGCEAHNALCGDGTVVQQCLDPGAAPNVPTTFLTKANIDGVCTSHAMDGCQDCTSVGRTNFKSCPELFNTYSKLCVSMPEMPQCQEWALFCSNSSLADFFPQFCTGDAADGSITALPPMKMWMHQSTRDIFLFKEWVPTGTGQYIGMCIGMCVLAVFTQFLKAVRLRAEMRWSALSRVPGPCCTLPKPSPTLSDMSGIKPSASEQSELAEIKTCCGGGGASVAPEPELPVPRSRTSPWWRSSARRSEFTVCGVPVLLSGAQARRNFWRAVFTFVVIILDYSLMLVVMTFNIGVILAVCGGFAIGALLFGHAGERSDSGSEVRHVAASSSTTDELEAVFVEGPACCSGGSGCGGGGHSGGQL</sequence>
<dbReference type="PANTHER" id="PTHR12483">
    <property type="entry name" value="SOLUTE CARRIER FAMILY 31 COPPER TRANSPORTERS"/>
    <property type="match status" value="1"/>
</dbReference>
<keyword evidence="5 6" id="KW-0472">Membrane</keyword>
<comment type="caution">
    <text evidence="7">The sequence shown here is derived from an EMBL/GenBank/DDBJ whole genome shotgun (WGS) entry which is preliminary data.</text>
</comment>
<evidence type="ECO:0000313" key="8">
    <source>
        <dbReference type="Proteomes" id="UP001055712"/>
    </source>
</evidence>
<organism evidence="7 8">
    <name type="scientific">Chlorella vulgaris</name>
    <name type="common">Green alga</name>
    <dbReference type="NCBI Taxonomy" id="3077"/>
    <lineage>
        <taxon>Eukaryota</taxon>
        <taxon>Viridiplantae</taxon>
        <taxon>Chlorophyta</taxon>
        <taxon>core chlorophytes</taxon>
        <taxon>Trebouxiophyceae</taxon>
        <taxon>Chlorellales</taxon>
        <taxon>Chlorellaceae</taxon>
        <taxon>Chlorella clade</taxon>
        <taxon>Chlorella</taxon>
    </lineage>
</organism>
<reference evidence="7" key="1">
    <citation type="journal article" date="2019" name="Plant J.">
        <title>Chlorella vulgaris genome assembly and annotation reveals the molecular basis for metabolic acclimation to high light conditions.</title>
        <authorList>
            <person name="Cecchin M."/>
            <person name="Marcolungo L."/>
            <person name="Rossato M."/>
            <person name="Girolomoni L."/>
            <person name="Cosentino E."/>
            <person name="Cuine S."/>
            <person name="Li-Beisson Y."/>
            <person name="Delledonne M."/>
            <person name="Ballottari M."/>
        </authorList>
    </citation>
    <scope>NUCLEOTIDE SEQUENCE</scope>
    <source>
        <strain evidence="7">211/11P</strain>
    </source>
</reference>
<feature type="transmembrane region" description="Helical" evidence="6">
    <location>
        <begin position="387"/>
        <end position="405"/>
    </location>
</feature>
<dbReference type="GO" id="GO:0016020">
    <property type="term" value="C:membrane"/>
    <property type="evidence" value="ECO:0007669"/>
    <property type="project" value="UniProtKB-SubCell"/>
</dbReference>
<feature type="transmembrane region" description="Helical" evidence="6">
    <location>
        <begin position="362"/>
        <end position="381"/>
    </location>
</feature>
<keyword evidence="8" id="KW-1185">Reference proteome</keyword>
<dbReference type="InterPro" id="IPR007274">
    <property type="entry name" value="Cop_transporter"/>
</dbReference>
<dbReference type="AlphaFoldDB" id="A0A9D4TWA4"/>
<dbReference type="EMBL" id="SIDB01000002">
    <property type="protein sequence ID" value="KAI3436176.1"/>
    <property type="molecule type" value="Genomic_DNA"/>
</dbReference>
<reference evidence="7" key="2">
    <citation type="submission" date="2020-11" db="EMBL/GenBank/DDBJ databases">
        <authorList>
            <person name="Cecchin M."/>
            <person name="Marcolungo L."/>
            <person name="Rossato M."/>
            <person name="Girolomoni L."/>
            <person name="Cosentino E."/>
            <person name="Cuine S."/>
            <person name="Li-Beisson Y."/>
            <person name="Delledonne M."/>
            <person name="Ballottari M."/>
        </authorList>
    </citation>
    <scope>NUCLEOTIDE SEQUENCE</scope>
    <source>
        <strain evidence="7">211/11P</strain>
        <tissue evidence="7">Whole cell</tissue>
    </source>
</reference>
<keyword evidence="4 6" id="KW-1133">Transmembrane helix</keyword>
<dbReference type="GO" id="GO:0005375">
    <property type="term" value="F:copper ion transmembrane transporter activity"/>
    <property type="evidence" value="ECO:0007669"/>
    <property type="project" value="UniProtKB-UniRule"/>
</dbReference>
<comment type="subcellular location">
    <subcellularLocation>
        <location evidence="6">Membrane</location>
        <topology evidence="6">Multi-pass membrane protein</topology>
    </subcellularLocation>
</comment>
<dbReference type="OrthoDB" id="73901at2759"/>